<keyword evidence="2" id="KW-1185">Reference proteome</keyword>
<accession>A0A0H1BL42</accession>
<evidence type="ECO:0000313" key="1">
    <source>
        <dbReference type="EMBL" id="KLJ11762.1"/>
    </source>
</evidence>
<protein>
    <submittedName>
        <fullName evidence="1">Uncharacterized protein</fullName>
    </submittedName>
</protein>
<dbReference type="AlphaFoldDB" id="A0A0H1BL42"/>
<gene>
    <name evidence="1" type="ORF">EMPG_13090</name>
</gene>
<proteinExistence type="predicted"/>
<dbReference type="EMBL" id="LDEV01001385">
    <property type="protein sequence ID" value="KLJ11762.1"/>
    <property type="molecule type" value="Genomic_DNA"/>
</dbReference>
<comment type="caution">
    <text evidence="1">The sequence shown here is derived from an EMBL/GenBank/DDBJ whole genome shotgun (WGS) entry which is preliminary data.</text>
</comment>
<evidence type="ECO:0000313" key="2">
    <source>
        <dbReference type="Proteomes" id="UP000053573"/>
    </source>
</evidence>
<sequence length="53" mass="6642">LYKKINNITIKLKKSDYIFIKYFITIRTDYIHLKYRVKNFIFFNYLLTEISKD</sequence>
<dbReference type="OrthoDB" id="4187480at2759"/>
<name>A0A0H1BL42_9EURO</name>
<organism evidence="1 2">
    <name type="scientific">Blastomyces silverae</name>
    <dbReference type="NCBI Taxonomy" id="2060906"/>
    <lineage>
        <taxon>Eukaryota</taxon>
        <taxon>Fungi</taxon>
        <taxon>Dikarya</taxon>
        <taxon>Ascomycota</taxon>
        <taxon>Pezizomycotina</taxon>
        <taxon>Eurotiomycetes</taxon>
        <taxon>Eurotiomycetidae</taxon>
        <taxon>Onygenales</taxon>
        <taxon>Ajellomycetaceae</taxon>
        <taxon>Blastomyces</taxon>
    </lineage>
</organism>
<reference evidence="2" key="1">
    <citation type="journal article" date="2015" name="PLoS Genet.">
        <title>The dynamic genome and transcriptome of the human fungal pathogen Blastomyces and close relative Emmonsia.</title>
        <authorList>
            <person name="Munoz J.F."/>
            <person name="Gauthier G.M."/>
            <person name="Desjardins C.A."/>
            <person name="Gallo J.E."/>
            <person name="Holder J."/>
            <person name="Sullivan T.D."/>
            <person name="Marty A.J."/>
            <person name="Carmen J.C."/>
            <person name="Chen Z."/>
            <person name="Ding L."/>
            <person name="Gujja S."/>
            <person name="Magrini V."/>
            <person name="Misas E."/>
            <person name="Mitreva M."/>
            <person name="Priest M."/>
            <person name="Saif S."/>
            <person name="Whiston E.A."/>
            <person name="Young S."/>
            <person name="Zeng Q."/>
            <person name="Goldman W.E."/>
            <person name="Mardis E.R."/>
            <person name="Taylor J.W."/>
            <person name="McEwen J.G."/>
            <person name="Clay O.K."/>
            <person name="Klein B.S."/>
            <person name="Cuomo C.A."/>
        </authorList>
    </citation>
    <scope>NUCLEOTIDE SEQUENCE [LARGE SCALE GENOMIC DNA]</scope>
    <source>
        <strain evidence="2">UAMH 139</strain>
    </source>
</reference>
<feature type="non-terminal residue" evidence="1">
    <location>
        <position position="1"/>
    </location>
</feature>
<dbReference type="Proteomes" id="UP000053573">
    <property type="component" value="Unassembled WGS sequence"/>
</dbReference>